<gene>
    <name evidence="3" type="ORF">DPMN_144034</name>
    <name evidence="2" type="ORF">DPMN_192391</name>
</gene>
<feature type="region of interest" description="Disordered" evidence="1">
    <location>
        <begin position="1"/>
        <end position="35"/>
    </location>
</feature>
<comment type="caution">
    <text evidence="3">The sequence shown here is derived from an EMBL/GenBank/DDBJ whole genome shotgun (WGS) entry which is preliminary data.</text>
</comment>
<evidence type="ECO:0000313" key="4">
    <source>
        <dbReference type="Proteomes" id="UP000828390"/>
    </source>
</evidence>
<proteinExistence type="predicted"/>
<dbReference type="EMBL" id="JAIWYP010000006">
    <property type="protein sequence ID" value="KAH3815508.1"/>
    <property type="molecule type" value="Genomic_DNA"/>
</dbReference>
<protein>
    <submittedName>
        <fullName evidence="3">Uncharacterized protein</fullName>
    </submittedName>
</protein>
<keyword evidence="4" id="KW-1185">Reference proteome</keyword>
<dbReference type="EMBL" id="JAIWYP010000085">
    <property type="protein sequence ID" value="KAH3689980.1"/>
    <property type="molecule type" value="Genomic_DNA"/>
</dbReference>
<sequence>MCKQSVRPVRDSIPGLQDNSASALPNELSGPPYNLSTDVSSSDCDMLTHVMYKQATRVFITRF</sequence>
<reference evidence="3" key="1">
    <citation type="journal article" date="2019" name="bioRxiv">
        <title>The Genome of the Zebra Mussel, Dreissena polymorpha: A Resource for Invasive Species Research.</title>
        <authorList>
            <person name="McCartney M.A."/>
            <person name="Auch B."/>
            <person name="Kono T."/>
            <person name="Mallez S."/>
            <person name="Zhang Y."/>
            <person name="Obille A."/>
            <person name="Becker A."/>
            <person name="Abrahante J.E."/>
            <person name="Garbe J."/>
            <person name="Badalamenti J.P."/>
            <person name="Herman A."/>
            <person name="Mangelson H."/>
            <person name="Liachko I."/>
            <person name="Sullivan S."/>
            <person name="Sone E.D."/>
            <person name="Koren S."/>
            <person name="Silverstein K.A.T."/>
            <person name="Beckman K.B."/>
            <person name="Gohl D.M."/>
        </authorList>
    </citation>
    <scope>NUCLEOTIDE SEQUENCE</scope>
    <source>
        <strain evidence="3">Duluth1</strain>
        <tissue evidence="3">Whole animal</tissue>
    </source>
</reference>
<dbReference type="Proteomes" id="UP000828390">
    <property type="component" value="Unassembled WGS sequence"/>
</dbReference>
<reference evidence="3" key="2">
    <citation type="submission" date="2020-11" db="EMBL/GenBank/DDBJ databases">
        <authorList>
            <person name="McCartney M.A."/>
            <person name="Auch B."/>
            <person name="Kono T."/>
            <person name="Mallez S."/>
            <person name="Becker A."/>
            <person name="Gohl D.M."/>
            <person name="Silverstein K.A.T."/>
            <person name="Koren S."/>
            <person name="Bechman K.B."/>
            <person name="Herman A."/>
            <person name="Abrahante J.E."/>
            <person name="Garbe J."/>
        </authorList>
    </citation>
    <scope>NUCLEOTIDE SEQUENCE</scope>
    <source>
        <strain evidence="3">Duluth1</strain>
        <tissue evidence="3">Whole animal</tissue>
    </source>
</reference>
<accession>A0A9D4JNT1</accession>
<name>A0A9D4JNT1_DREPO</name>
<evidence type="ECO:0000313" key="2">
    <source>
        <dbReference type="EMBL" id="KAH3689980.1"/>
    </source>
</evidence>
<evidence type="ECO:0000256" key="1">
    <source>
        <dbReference type="SAM" id="MobiDB-lite"/>
    </source>
</evidence>
<organism evidence="3 4">
    <name type="scientific">Dreissena polymorpha</name>
    <name type="common">Zebra mussel</name>
    <name type="synonym">Mytilus polymorpha</name>
    <dbReference type="NCBI Taxonomy" id="45954"/>
    <lineage>
        <taxon>Eukaryota</taxon>
        <taxon>Metazoa</taxon>
        <taxon>Spiralia</taxon>
        <taxon>Lophotrochozoa</taxon>
        <taxon>Mollusca</taxon>
        <taxon>Bivalvia</taxon>
        <taxon>Autobranchia</taxon>
        <taxon>Heteroconchia</taxon>
        <taxon>Euheterodonta</taxon>
        <taxon>Imparidentia</taxon>
        <taxon>Neoheterodontei</taxon>
        <taxon>Myida</taxon>
        <taxon>Dreissenoidea</taxon>
        <taxon>Dreissenidae</taxon>
        <taxon>Dreissena</taxon>
    </lineage>
</organism>
<evidence type="ECO:0000313" key="3">
    <source>
        <dbReference type="EMBL" id="KAH3815508.1"/>
    </source>
</evidence>
<dbReference type="AlphaFoldDB" id="A0A9D4JNT1"/>